<name>A0A7S3AI47_9EUKA</name>
<accession>A0A7S3AI47</accession>
<evidence type="ECO:0000256" key="2">
    <source>
        <dbReference type="SAM" id="SignalP"/>
    </source>
</evidence>
<proteinExistence type="predicted"/>
<protein>
    <submittedName>
        <fullName evidence="3">Uncharacterized protein</fullName>
    </submittedName>
</protein>
<keyword evidence="2" id="KW-0732">Signal</keyword>
<feature type="region of interest" description="Disordered" evidence="1">
    <location>
        <begin position="350"/>
        <end position="371"/>
    </location>
</feature>
<dbReference type="EMBL" id="HBHX01007368">
    <property type="protein sequence ID" value="CAE0103423.1"/>
    <property type="molecule type" value="Transcribed_RNA"/>
</dbReference>
<dbReference type="AlphaFoldDB" id="A0A7S3AI47"/>
<feature type="signal peptide" evidence="2">
    <location>
        <begin position="1"/>
        <end position="23"/>
    </location>
</feature>
<gene>
    <name evidence="3" type="ORF">HERI1096_LOCUS4081</name>
</gene>
<evidence type="ECO:0000256" key="1">
    <source>
        <dbReference type="SAM" id="MobiDB-lite"/>
    </source>
</evidence>
<sequence length="421" mass="45918">MSKTPYAAMLCSCLLTLLGPACGVSMTLPLPASYVGPLRNPHTCHCFSLCNETEVRQFRSRLPVVYHAGSPWHGYLHVIYGDQLRLPYDTSTLQLFYGALLPPLRLGSQCSQPLRPCDTSQARCADWVVAAAENKAVSQVERQGARALRGRPIRNRTHTAFTLVTMWERSPAESIQVMERNDPIPDHSWAEVLRRTASPRGGGGACPGEGVAYGCWFMLVRGSGVFVNVKRTRVVPSNAVLTTYRGGASRDCTFASNETAQMGFDSLQVLWGERTGHELLVATPSCMLQPRVLPGPCVPLPLQRGGHPTAERCFCNNSFAFLNCAGCMPEYPMASPRIPWSSRVLPRGYSAEATRPGPSNGDVLLPRGPKETWGDLAPMDVSMFSAGERINMGMSDCAAEGEAHVGDNDHGGHFIKTPNYH</sequence>
<organism evidence="3">
    <name type="scientific">Haptolina ericina</name>
    <dbReference type="NCBI Taxonomy" id="156174"/>
    <lineage>
        <taxon>Eukaryota</taxon>
        <taxon>Haptista</taxon>
        <taxon>Haptophyta</taxon>
        <taxon>Prymnesiophyceae</taxon>
        <taxon>Prymnesiales</taxon>
        <taxon>Prymnesiaceae</taxon>
        <taxon>Haptolina</taxon>
    </lineage>
</organism>
<reference evidence="3" key="1">
    <citation type="submission" date="2021-01" db="EMBL/GenBank/DDBJ databases">
        <authorList>
            <person name="Corre E."/>
            <person name="Pelletier E."/>
            <person name="Niang G."/>
            <person name="Scheremetjew M."/>
            <person name="Finn R."/>
            <person name="Kale V."/>
            <person name="Holt S."/>
            <person name="Cochrane G."/>
            <person name="Meng A."/>
            <person name="Brown T."/>
            <person name="Cohen L."/>
        </authorList>
    </citation>
    <scope>NUCLEOTIDE SEQUENCE</scope>
    <source>
        <strain evidence="3">CCMP281</strain>
    </source>
</reference>
<evidence type="ECO:0000313" key="3">
    <source>
        <dbReference type="EMBL" id="CAE0103423.1"/>
    </source>
</evidence>
<feature type="chain" id="PRO_5031142427" evidence="2">
    <location>
        <begin position="24"/>
        <end position="421"/>
    </location>
</feature>